<dbReference type="SUPFAM" id="SSF46934">
    <property type="entry name" value="UBA-like"/>
    <property type="match status" value="1"/>
</dbReference>
<reference evidence="4" key="1">
    <citation type="submission" date="2016-12" db="EMBL/GenBank/DDBJ databases">
        <title>An insight into the sialome and mialome of the sand fly, Nyssomyia neivai.</title>
        <authorList>
            <person name="Sebastian V."/>
            <person name="Goulart T.M."/>
            <person name="Oliveira W."/>
            <person name="Calvo E."/>
            <person name="Oliveira L.F."/>
            <person name="Pinto M.C."/>
            <person name="Rosselino A.M."/>
            <person name="Ribeiro J.M."/>
        </authorList>
    </citation>
    <scope>NUCLEOTIDE SEQUENCE</scope>
</reference>
<dbReference type="PROSITE" id="PS50030">
    <property type="entry name" value="UBA"/>
    <property type="match status" value="1"/>
</dbReference>
<dbReference type="InterPro" id="IPR023340">
    <property type="entry name" value="UMA"/>
</dbReference>
<dbReference type="Pfam" id="PF00627">
    <property type="entry name" value="UBA"/>
    <property type="match status" value="1"/>
</dbReference>
<sequence length="446" mass="50504">MSQSPPNYIDGVPVKISENYRPPPIISLPQPTRNRLERREHPPQSRDYDFALEHSVLTKIREWRNVRDGEDSVRRERCLRREQERRRLLEERQKALLTQVSYPSAEDFSSEDELPAETHAPVVGATPQGHFSPPTNFDTILMPTVLPDARGRTTCQDTQRAPKSPYSVLAKINYSDFESDTSSPFDNLELKTINDLDILAQVLKTTATVEANGDESVKATENVSLAQVSYDTISTEVYNTTAVPMEQYHTYQTNAYPTSMYPNNFHPSCYGRVINGGYYNYGNYGNTTFTPYAAQPVVQQAQSVPDRLKSKSVPDIANELNNEVQRHSEIRRIRNNSQTIPSPCDEDYEEINNSSQTSNLDGRKNATFTQLSESSQRLATTISTMGFPLERVSRVTQVLGNDDKKIVDHLIPLSELLDLGFEEAKISEALLKFDNNKERALDFLIS</sequence>
<dbReference type="InterPro" id="IPR009060">
    <property type="entry name" value="UBA-like_sf"/>
</dbReference>
<evidence type="ECO:0000313" key="4">
    <source>
        <dbReference type="EMBL" id="JAV11101.1"/>
    </source>
</evidence>
<keyword evidence="4" id="KW-0489">Methyltransferase</keyword>
<evidence type="ECO:0000259" key="2">
    <source>
        <dbReference type="PROSITE" id="PS50030"/>
    </source>
</evidence>
<feature type="compositionally biased region" description="Basic and acidic residues" evidence="1">
    <location>
        <begin position="34"/>
        <end position="44"/>
    </location>
</feature>
<name>A0A1L8DXD6_9DIPT</name>
<accession>A0A1L8DXD6</accession>
<evidence type="ECO:0000256" key="1">
    <source>
        <dbReference type="SAM" id="MobiDB-lite"/>
    </source>
</evidence>
<feature type="domain" description="UBA" evidence="2">
    <location>
        <begin position="401"/>
        <end position="446"/>
    </location>
</feature>
<dbReference type="CDD" id="cd14316">
    <property type="entry name" value="UBA2_UBAP1_like"/>
    <property type="match status" value="1"/>
</dbReference>
<dbReference type="GO" id="GO:0000813">
    <property type="term" value="C:ESCRT I complex"/>
    <property type="evidence" value="ECO:0007669"/>
    <property type="project" value="InterPro"/>
</dbReference>
<evidence type="ECO:0000259" key="3">
    <source>
        <dbReference type="PROSITE" id="PS51497"/>
    </source>
</evidence>
<dbReference type="GO" id="GO:0043130">
    <property type="term" value="F:ubiquitin binding"/>
    <property type="evidence" value="ECO:0007669"/>
    <property type="project" value="InterPro"/>
</dbReference>
<dbReference type="Gene3D" id="1.20.120.1920">
    <property type="entry name" value="UBAP1 SOUBA domain"/>
    <property type="match status" value="1"/>
</dbReference>
<dbReference type="GO" id="GO:0043162">
    <property type="term" value="P:ubiquitin-dependent protein catabolic process via the multivesicular body sorting pathway"/>
    <property type="evidence" value="ECO:0007669"/>
    <property type="project" value="InterPro"/>
</dbReference>
<dbReference type="AlphaFoldDB" id="A0A1L8DXD6"/>
<dbReference type="PANTHER" id="PTHR15960:SF5">
    <property type="entry name" value="LD44032P"/>
    <property type="match status" value="1"/>
</dbReference>
<dbReference type="InterPro" id="IPR038870">
    <property type="entry name" value="UBAP1"/>
</dbReference>
<dbReference type="GO" id="GO:0008168">
    <property type="term" value="F:methyltransferase activity"/>
    <property type="evidence" value="ECO:0007669"/>
    <property type="project" value="UniProtKB-KW"/>
</dbReference>
<dbReference type="PANTHER" id="PTHR15960">
    <property type="entry name" value="LD44032P"/>
    <property type="match status" value="1"/>
</dbReference>
<feature type="domain" description="UMA" evidence="3">
    <location>
        <begin position="9"/>
        <end position="57"/>
    </location>
</feature>
<feature type="region of interest" description="Disordered" evidence="1">
    <location>
        <begin position="1"/>
        <end position="44"/>
    </location>
</feature>
<dbReference type="InterPro" id="IPR042575">
    <property type="entry name" value="UBAP1_C"/>
</dbReference>
<organism evidence="4">
    <name type="scientific">Nyssomyia neivai</name>
    <dbReference type="NCBI Taxonomy" id="330878"/>
    <lineage>
        <taxon>Eukaryota</taxon>
        <taxon>Metazoa</taxon>
        <taxon>Ecdysozoa</taxon>
        <taxon>Arthropoda</taxon>
        <taxon>Hexapoda</taxon>
        <taxon>Insecta</taxon>
        <taxon>Pterygota</taxon>
        <taxon>Neoptera</taxon>
        <taxon>Endopterygota</taxon>
        <taxon>Diptera</taxon>
        <taxon>Nematocera</taxon>
        <taxon>Psychodoidea</taxon>
        <taxon>Psychodidae</taxon>
        <taxon>Nyssomyia</taxon>
    </lineage>
</organism>
<keyword evidence="4" id="KW-0808">Transferase</keyword>
<protein>
    <submittedName>
        <fullName evidence="4">Putative histone methyltransferase complex subunit ash2</fullName>
    </submittedName>
</protein>
<dbReference type="EMBL" id="GFDF01002983">
    <property type="protein sequence ID" value="JAV11101.1"/>
    <property type="molecule type" value="Transcribed_RNA"/>
</dbReference>
<proteinExistence type="predicted"/>
<dbReference type="GO" id="GO:0032259">
    <property type="term" value="P:methylation"/>
    <property type="evidence" value="ECO:0007669"/>
    <property type="project" value="UniProtKB-KW"/>
</dbReference>
<dbReference type="InterPro" id="IPR015940">
    <property type="entry name" value="UBA"/>
</dbReference>
<dbReference type="PROSITE" id="PS51497">
    <property type="entry name" value="UMA"/>
    <property type="match status" value="1"/>
</dbReference>